<evidence type="ECO:0000256" key="3">
    <source>
        <dbReference type="ARBA" id="ARBA00022692"/>
    </source>
</evidence>
<dbReference type="PANTHER" id="PTHR30572:SF18">
    <property type="entry name" value="ABC-TYPE MACROLIDE FAMILY EXPORT SYSTEM PERMEASE COMPONENT 2"/>
    <property type="match status" value="1"/>
</dbReference>
<dbReference type="GO" id="GO:0022857">
    <property type="term" value="F:transmembrane transporter activity"/>
    <property type="evidence" value="ECO:0007669"/>
    <property type="project" value="TreeGrafter"/>
</dbReference>
<feature type="transmembrane region" description="Helical" evidence="6">
    <location>
        <begin position="21"/>
        <end position="43"/>
    </location>
</feature>
<feature type="transmembrane region" description="Helical" evidence="6">
    <location>
        <begin position="340"/>
        <end position="368"/>
    </location>
</feature>
<feature type="transmembrane region" description="Helical" evidence="6">
    <location>
        <begin position="388"/>
        <end position="414"/>
    </location>
</feature>
<sequence length="804" mass="89972">MIKNYIKTAWRSLWKHKSFAFINIVGMAVAFGAVILLALTAFYELSFDGFHQNKNHIYQVYREEHISTGTENSSSLPIPLTPALKADFPDIVHVSRFGDNGGSVIRYKGKDYNYSIRTVDQDFLKMFTFPVISGNSSEPLKAQNDLVLSANTAKSIFGKEEAVGKVVELNTGSEWKPFTITAVAANTPQNSSLNFDALARFEQFPGYNQDKDNWDVSNHVVYLQLPESVDEVHFEQRLKLFVHKYYGGNIKQLKIDGAQPDNEGEYMRMRLIPLTQIHFNKISGEASGINRFYPILLLLISVFILFIATVNFINLSLGRAFTRAKEIGVRKVMGARLGQILMQFCCESLMICIFSLAVGVLLVVWLMPAYKQIFRQPLSLAVLDWGKVICYFVTGFVSIVLLSGAYPAWLMASYKTAQSVKGKISMGRNNKLRNSLMIVQFVLSCLLIICTTIAWQQLNFLRSKPLGFNKNQVISIPIGNNIDREKALYLMRNQLANSPNVLSVTGTDMNMGKGRDNSASTSIMGLVYNGKTLKSHWRRIDYDYVKTLGLTLTSGREFSKAYGTDTTAIVINQTMAQQLGAKNPVGISLPVDGKQLRVIGVIKDFNFQPLQKKIEPLTMLIQPQWQLSYIFVRVKPDDMPASMAAITKIWKQINPKAEAAASFLDENVDRQYKKEERLSKIFVSGALLTIIISCMGLFAIAVLVITQRTKELGIRKVLGASIPTIVGLISKDFVTLILISSVIASPIAWLVMNNWLQDFAYRITISWWVFVFAAATAVFIAIVTVSFQSVKAALANPVKSLRSE</sequence>
<dbReference type="OrthoDB" id="1451596at2"/>
<reference evidence="9 10" key="1">
    <citation type="submission" date="2018-10" db="EMBL/GenBank/DDBJ databases">
        <title>Genomic Encyclopedia of Archaeal and Bacterial Type Strains, Phase II (KMG-II): from individual species to whole genera.</title>
        <authorList>
            <person name="Goeker M."/>
        </authorList>
    </citation>
    <scope>NUCLEOTIDE SEQUENCE [LARGE SCALE GENOMIC DNA]</scope>
    <source>
        <strain evidence="9 10">DSM 18602</strain>
    </source>
</reference>
<gene>
    <name evidence="9" type="ORF">BDD43_6000</name>
</gene>
<protein>
    <submittedName>
        <fullName evidence="9">MacB-like protein</fullName>
    </submittedName>
</protein>
<feature type="transmembrane region" description="Helical" evidence="6">
    <location>
        <begin position="717"/>
        <end position="745"/>
    </location>
</feature>
<name>A0A495JCD9_9SPHI</name>
<feature type="transmembrane region" description="Helical" evidence="6">
    <location>
        <begin position="435"/>
        <end position="455"/>
    </location>
</feature>
<feature type="transmembrane region" description="Helical" evidence="6">
    <location>
        <begin position="292"/>
        <end position="313"/>
    </location>
</feature>
<feature type="transmembrane region" description="Helical" evidence="6">
    <location>
        <begin position="681"/>
        <end position="705"/>
    </location>
</feature>
<feature type="domain" description="ABC3 transporter permease C-terminal" evidence="7">
    <location>
        <begin position="299"/>
        <end position="412"/>
    </location>
</feature>
<proteinExistence type="predicted"/>
<organism evidence="9 10">
    <name type="scientific">Mucilaginibacter gracilis</name>
    <dbReference type="NCBI Taxonomy" id="423350"/>
    <lineage>
        <taxon>Bacteria</taxon>
        <taxon>Pseudomonadati</taxon>
        <taxon>Bacteroidota</taxon>
        <taxon>Sphingobacteriia</taxon>
        <taxon>Sphingobacteriales</taxon>
        <taxon>Sphingobacteriaceae</taxon>
        <taxon>Mucilaginibacter</taxon>
    </lineage>
</organism>
<dbReference type="InterPro" id="IPR025857">
    <property type="entry name" value="MacB_PCD"/>
</dbReference>
<keyword evidence="3 6" id="KW-0812">Transmembrane</keyword>
<evidence type="ECO:0000256" key="6">
    <source>
        <dbReference type="SAM" id="Phobius"/>
    </source>
</evidence>
<feature type="domain" description="ABC3 transporter permease C-terminal" evidence="7">
    <location>
        <begin position="686"/>
        <end position="793"/>
    </location>
</feature>
<feature type="transmembrane region" description="Helical" evidence="6">
    <location>
        <begin position="765"/>
        <end position="787"/>
    </location>
</feature>
<dbReference type="InterPro" id="IPR050250">
    <property type="entry name" value="Macrolide_Exporter_MacB"/>
</dbReference>
<dbReference type="Pfam" id="PF12704">
    <property type="entry name" value="MacB_PCD"/>
    <property type="match status" value="2"/>
</dbReference>
<evidence type="ECO:0000256" key="2">
    <source>
        <dbReference type="ARBA" id="ARBA00022475"/>
    </source>
</evidence>
<dbReference type="GO" id="GO:0005886">
    <property type="term" value="C:plasma membrane"/>
    <property type="evidence" value="ECO:0007669"/>
    <property type="project" value="UniProtKB-SubCell"/>
</dbReference>
<evidence type="ECO:0000313" key="10">
    <source>
        <dbReference type="Proteomes" id="UP000268007"/>
    </source>
</evidence>
<evidence type="ECO:0000256" key="4">
    <source>
        <dbReference type="ARBA" id="ARBA00022989"/>
    </source>
</evidence>
<feature type="domain" description="MacB-like periplasmic core" evidence="8">
    <location>
        <begin position="21"/>
        <end position="235"/>
    </location>
</feature>
<keyword evidence="4 6" id="KW-1133">Transmembrane helix</keyword>
<dbReference type="PANTHER" id="PTHR30572">
    <property type="entry name" value="MEMBRANE COMPONENT OF TRANSPORTER-RELATED"/>
    <property type="match status" value="1"/>
</dbReference>
<dbReference type="EMBL" id="RBKU01000001">
    <property type="protein sequence ID" value="RKR85729.1"/>
    <property type="molecule type" value="Genomic_DNA"/>
</dbReference>
<comment type="subcellular location">
    <subcellularLocation>
        <location evidence="1">Cell membrane</location>
        <topology evidence="1">Multi-pass membrane protein</topology>
    </subcellularLocation>
</comment>
<evidence type="ECO:0000259" key="8">
    <source>
        <dbReference type="Pfam" id="PF12704"/>
    </source>
</evidence>
<dbReference type="AlphaFoldDB" id="A0A495JCD9"/>
<evidence type="ECO:0000256" key="1">
    <source>
        <dbReference type="ARBA" id="ARBA00004651"/>
    </source>
</evidence>
<evidence type="ECO:0000313" key="9">
    <source>
        <dbReference type="EMBL" id="RKR85729.1"/>
    </source>
</evidence>
<keyword evidence="10" id="KW-1185">Reference proteome</keyword>
<dbReference type="RefSeq" id="WP_121201755.1">
    <property type="nucleotide sequence ID" value="NZ_RBKU01000001.1"/>
</dbReference>
<dbReference type="Proteomes" id="UP000268007">
    <property type="component" value="Unassembled WGS sequence"/>
</dbReference>
<dbReference type="InterPro" id="IPR003838">
    <property type="entry name" value="ABC3_permease_C"/>
</dbReference>
<comment type="caution">
    <text evidence="9">The sequence shown here is derived from an EMBL/GenBank/DDBJ whole genome shotgun (WGS) entry which is preliminary data.</text>
</comment>
<accession>A0A495JCD9</accession>
<keyword evidence="2" id="KW-1003">Cell membrane</keyword>
<feature type="domain" description="MacB-like periplasmic core" evidence="8">
    <location>
        <begin position="497"/>
        <end position="648"/>
    </location>
</feature>
<evidence type="ECO:0000256" key="5">
    <source>
        <dbReference type="ARBA" id="ARBA00023136"/>
    </source>
</evidence>
<evidence type="ECO:0000259" key="7">
    <source>
        <dbReference type="Pfam" id="PF02687"/>
    </source>
</evidence>
<keyword evidence="5 6" id="KW-0472">Membrane</keyword>
<dbReference type="Pfam" id="PF02687">
    <property type="entry name" value="FtsX"/>
    <property type="match status" value="2"/>
</dbReference>